<dbReference type="Gene3D" id="3.20.20.70">
    <property type="entry name" value="Aldolase class I"/>
    <property type="match status" value="1"/>
</dbReference>
<evidence type="ECO:0000256" key="8">
    <source>
        <dbReference type="ARBA" id="ARBA00047651"/>
    </source>
</evidence>
<sequence length="342" mass="38268">MYNFMTRLPLLKRPRRNRKSAAVRSIIQETQLCSSDLIWPIFLKDGSGIREEIKSMPGVYRWSLDMVSKELERLCTIGLKAVTLFPVIDANKKEQFGSYASHPYNIVCKGIQAIKKSFPELCVISDIALDPFTTSGHDGIFHNNYVINDESVRVYGGIAVMHAEMGADIVAPSDMMDGRVKHIREQMDQMGFVNTGILSYSAKYASALYGPFRDALSSHLQSGDKRTYQMDPANVQEALLECQLDEEEGADMVMIKPAGFYLDVIVKARENTHLPVVAYQVSGEFSMIMAACLHGWLNKESVIKESLLAIKRAGATAIISYATPWVLEWLAKDALPFERSVL</sequence>
<dbReference type="PANTHER" id="PTHR11458:SF0">
    <property type="entry name" value="DELTA-AMINOLEVULINIC ACID DEHYDRATASE"/>
    <property type="match status" value="1"/>
</dbReference>
<dbReference type="GO" id="GO:0008270">
    <property type="term" value="F:zinc ion binding"/>
    <property type="evidence" value="ECO:0007669"/>
    <property type="project" value="TreeGrafter"/>
</dbReference>
<dbReference type="GO" id="GO:0005829">
    <property type="term" value="C:cytosol"/>
    <property type="evidence" value="ECO:0007669"/>
    <property type="project" value="TreeGrafter"/>
</dbReference>
<protein>
    <recommendedName>
        <fullName evidence="4 11">Delta-aminolevulinic acid dehydratase</fullName>
        <ecNumber evidence="3 11">4.2.1.24</ecNumber>
    </recommendedName>
</protein>
<dbReference type="SMART" id="SM01004">
    <property type="entry name" value="ALAD"/>
    <property type="match status" value="1"/>
</dbReference>
<feature type="active site" description="Schiff-base intermediate with substrate" evidence="9">
    <location>
        <position position="256"/>
    </location>
</feature>
<dbReference type="EC" id="4.2.1.24" evidence="3 11"/>
<dbReference type="CDD" id="cd04823">
    <property type="entry name" value="ALAD_PBGS_aspartate_rich"/>
    <property type="match status" value="1"/>
</dbReference>
<keyword evidence="5" id="KW-0350">Heme biosynthesis</keyword>
<dbReference type="InterPro" id="IPR001731">
    <property type="entry name" value="ALAD"/>
</dbReference>
<dbReference type="PIRSF" id="PIRSF001415">
    <property type="entry name" value="Porphbilin_synth"/>
    <property type="match status" value="1"/>
</dbReference>
<dbReference type="PRINTS" id="PR00144">
    <property type="entry name" value="DALDHYDRTASE"/>
</dbReference>
<dbReference type="GO" id="GO:0006782">
    <property type="term" value="P:protoporphyrinogen IX biosynthetic process"/>
    <property type="evidence" value="ECO:0007669"/>
    <property type="project" value="UniProtKB-UniPathway"/>
</dbReference>
<dbReference type="AlphaFoldDB" id="G4NN11"/>
<evidence type="ECO:0000256" key="3">
    <source>
        <dbReference type="ARBA" id="ARBA00012053"/>
    </source>
</evidence>
<evidence type="ECO:0000313" key="13">
    <source>
        <dbReference type="EMBL" id="AEP35509.1"/>
    </source>
</evidence>
<reference evidence="13 14" key="1">
    <citation type="journal article" date="2011" name="J. Exp. Med.">
        <title>A live-attenuated chlamydial vaccine protects against trachoma in nonhuman primates.</title>
        <authorList>
            <person name="Kari L."/>
            <person name="Whitmire W.M."/>
            <person name="Olivares-Zavaleta N."/>
            <person name="Goheen M.M."/>
            <person name="Taylor L.D."/>
            <person name="Carlson J.H."/>
            <person name="Sturdevant G.L."/>
            <person name="Lu C."/>
            <person name="Bakios L.E."/>
            <person name="Randall L.B."/>
            <person name="Parnell M.J."/>
            <person name="Zhong G."/>
            <person name="Caldwell H.D."/>
        </authorList>
    </citation>
    <scope>NUCLEOTIDE SEQUENCE [LARGE SCALE GENOMIC DNA]</scope>
    <source>
        <strain evidence="13 14">A2497</strain>
    </source>
</reference>
<evidence type="ECO:0000256" key="12">
    <source>
        <dbReference type="RuleBase" id="RU004161"/>
    </source>
</evidence>
<comment type="pathway">
    <text evidence="1">Porphyrin-containing compound metabolism; protoporphyrin-IX biosynthesis; coproporphyrinogen-III from 5-aminolevulinate: step 1/4.</text>
</comment>
<dbReference type="EMBL" id="CP002401">
    <property type="protein sequence ID" value="AEP35509.1"/>
    <property type="molecule type" value="Genomic_DNA"/>
</dbReference>
<dbReference type="Pfam" id="PF00490">
    <property type="entry name" value="ALAD"/>
    <property type="match status" value="1"/>
</dbReference>
<dbReference type="PROSITE" id="PS00169">
    <property type="entry name" value="D_ALA_DEHYDRATASE"/>
    <property type="match status" value="1"/>
</dbReference>
<evidence type="ECO:0000256" key="11">
    <source>
        <dbReference type="RuleBase" id="RU000515"/>
    </source>
</evidence>
<keyword evidence="6 11" id="KW-0456">Lyase</keyword>
<dbReference type="UniPathway" id="UPA00251">
    <property type="reaction ID" value="UER00318"/>
</dbReference>
<feature type="binding site" evidence="10">
    <location>
        <position position="241"/>
    </location>
    <ligand>
        <name>Mg(2+)</name>
        <dbReference type="ChEBI" id="CHEBI:18420"/>
    </ligand>
</feature>
<evidence type="ECO:0000256" key="10">
    <source>
        <dbReference type="PIRSR" id="PIRSR001415-5"/>
    </source>
</evidence>
<evidence type="ECO:0000256" key="6">
    <source>
        <dbReference type="ARBA" id="ARBA00023239"/>
    </source>
</evidence>
<comment type="similarity">
    <text evidence="2 12">Belongs to the ALAD family.</text>
</comment>
<dbReference type="InterPro" id="IPR030656">
    <property type="entry name" value="ALAD_AS"/>
</dbReference>
<name>G4NN11_CHLT4</name>
<feature type="active site" description="Schiff-base intermediate with substrate" evidence="9">
    <location>
        <position position="203"/>
    </location>
</feature>
<dbReference type="KEGG" id="cra:CTO_0687"/>
<evidence type="ECO:0000256" key="9">
    <source>
        <dbReference type="PIRSR" id="PIRSR001415-1"/>
    </source>
</evidence>
<organism evidence="13 14">
    <name type="scientific">Chlamydia trachomatis serovar A (strain A2497)</name>
    <dbReference type="NCBI Taxonomy" id="580047"/>
    <lineage>
        <taxon>Bacteria</taxon>
        <taxon>Pseudomonadati</taxon>
        <taxon>Chlamydiota</taxon>
        <taxon>Chlamydiia</taxon>
        <taxon>Chlamydiales</taxon>
        <taxon>Chlamydiaceae</taxon>
        <taxon>Chlamydia/Chlamydophila group</taxon>
        <taxon>Chlamydia</taxon>
    </lineage>
</organism>
<dbReference type="PATRIC" id="fig|580047.4.peg.699"/>
<keyword evidence="7 11" id="KW-0627">Porphyrin biosynthesis</keyword>
<proteinExistence type="inferred from homology"/>
<comment type="catalytic activity">
    <reaction evidence="8 11">
        <text>2 5-aminolevulinate = porphobilinogen + 2 H2O + H(+)</text>
        <dbReference type="Rhea" id="RHEA:24064"/>
        <dbReference type="ChEBI" id="CHEBI:15377"/>
        <dbReference type="ChEBI" id="CHEBI:15378"/>
        <dbReference type="ChEBI" id="CHEBI:58126"/>
        <dbReference type="ChEBI" id="CHEBI:356416"/>
        <dbReference type="EC" id="4.2.1.24"/>
    </reaction>
</comment>
<dbReference type="NCBIfam" id="NF006762">
    <property type="entry name" value="PRK09283.1"/>
    <property type="match status" value="1"/>
</dbReference>
<evidence type="ECO:0000256" key="4">
    <source>
        <dbReference type="ARBA" id="ARBA00020771"/>
    </source>
</evidence>
<accession>G4NN11</accession>
<evidence type="ECO:0000256" key="1">
    <source>
        <dbReference type="ARBA" id="ARBA00004694"/>
    </source>
</evidence>
<dbReference type="Proteomes" id="UP000009287">
    <property type="component" value="Chromosome"/>
</dbReference>
<dbReference type="GO" id="GO:0004655">
    <property type="term" value="F:porphobilinogen synthase activity"/>
    <property type="evidence" value="ECO:0007669"/>
    <property type="project" value="UniProtKB-EC"/>
</dbReference>
<keyword evidence="10" id="KW-0460">Magnesium</keyword>
<evidence type="ECO:0000313" key="14">
    <source>
        <dbReference type="Proteomes" id="UP000009287"/>
    </source>
</evidence>
<gene>
    <name evidence="13" type="ordered locus">CTO_0687</name>
</gene>
<comment type="subunit">
    <text evidence="11">Homooctamer.</text>
</comment>
<evidence type="ECO:0000256" key="7">
    <source>
        <dbReference type="ARBA" id="ARBA00023244"/>
    </source>
</evidence>
<evidence type="ECO:0000256" key="5">
    <source>
        <dbReference type="ARBA" id="ARBA00023133"/>
    </source>
</evidence>
<dbReference type="FunFam" id="3.20.20.70:FF:000019">
    <property type="entry name" value="Delta-aminolevulinic acid dehydratase"/>
    <property type="match status" value="1"/>
</dbReference>
<dbReference type="InterPro" id="IPR013785">
    <property type="entry name" value="Aldolase_TIM"/>
</dbReference>
<dbReference type="PANTHER" id="PTHR11458">
    <property type="entry name" value="DELTA-AMINOLEVULINIC ACID DEHYDRATASE"/>
    <property type="match status" value="1"/>
</dbReference>
<evidence type="ECO:0000256" key="2">
    <source>
        <dbReference type="ARBA" id="ARBA00008055"/>
    </source>
</evidence>
<keyword evidence="10" id="KW-0479">Metal-binding</keyword>
<dbReference type="SUPFAM" id="SSF51569">
    <property type="entry name" value="Aldolase"/>
    <property type="match status" value="1"/>
</dbReference>